<keyword evidence="5" id="KW-0328">Glycosyltransferase</keyword>
<dbReference type="InterPro" id="IPR051199">
    <property type="entry name" value="LPS_LOS_Heptosyltrfase"/>
</dbReference>
<evidence type="ECO:0000256" key="1">
    <source>
        <dbReference type="ARBA" id="ARBA00004515"/>
    </source>
</evidence>
<dbReference type="CDD" id="cd03789">
    <property type="entry name" value="GT9_LPS_heptosyltransferase"/>
    <property type="match status" value="1"/>
</dbReference>
<evidence type="ECO:0000313" key="13">
    <source>
        <dbReference type="EMBL" id="VAW49388.1"/>
    </source>
</evidence>
<feature type="non-terminal residue" evidence="13">
    <location>
        <position position="1"/>
    </location>
</feature>
<dbReference type="GO" id="GO:0009244">
    <property type="term" value="P:lipopolysaccharide core region biosynthetic process"/>
    <property type="evidence" value="ECO:0007669"/>
    <property type="project" value="InterPro"/>
</dbReference>
<organism evidence="13">
    <name type="scientific">hydrothermal vent metagenome</name>
    <dbReference type="NCBI Taxonomy" id="652676"/>
    <lineage>
        <taxon>unclassified sequences</taxon>
        <taxon>metagenomes</taxon>
        <taxon>ecological metagenomes</taxon>
    </lineage>
</organism>
<evidence type="ECO:0000256" key="4">
    <source>
        <dbReference type="ARBA" id="ARBA00022519"/>
    </source>
</evidence>
<dbReference type="EMBL" id="UOFC01000281">
    <property type="protein sequence ID" value="VAW49388.1"/>
    <property type="molecule type" value="Genomic_DNA"/>
</dbReference>
<evidence type="ECO:0000256" key="11">
    <source>
        <dbReference type="ARBA" id="ARBA00044330"/>
    </source>
</evidence>
<dbReference type="GO" id="GO:0008713">
    <property type="term" value="F:ADP-heptose-lipopolysaccharide heptosyltransferase activity"/>
    <property type="evidence" value="ECO:0007669"/>
    <property type="project" value="TreeGrafter"/>
</dbReference>
<evidence type="ECO:0000256" key="10">
    <source>
        <dbReference type="ARBA" id="ARBA00044190"/>
    </source>
</evidence>
<evidence type="ECO:0000256" key="7">
    <source>
        <dbReference type="ARBA" id="ARBA00022985"/>
    </source>
</evidence>
<dbReference type="Gene3D" id="3.40.50.2000">
    <property type="entry name" value="Glycogen Phosphorylase B"/>
    <property type="match status" value="2"/>
</dbReference>
<keyword evidence="4" id="KW-0997">Cell inner membrane</keyword>
<evidence type="ECO:0000256" key="2">
    <source>
        <dbReference type="ARBA" id="ARBA00004713"/>
    </source>
</evidence>
<dbReference type="SUPFAM" id="SSF53756">
    <property type="entry name" value="UDP-Glycosyltransferase/glycogen phosphorylase"/>
    <property type="match status" value="1"/>
</dbReference>
<dbReference type="InterPro" id="IPR002201">
    <property type="entry name" value="Glyco_trans_9"/>
</dbReference>
<dbReference type="PANTHER" id="PTHR30160">
    <property type="entry name" value="TETRAACYLDISACCHARIDE 4'-KINASE-RELATED"/>
    <property type="match status" value="1"/>
</dbReference>
<comment type="catalytic activity">
    <reaction evidence="12">
        <text>an alpha-Kdo-(2-&gt;4)-alpha-Kdo-(2-&gt;6)-lipid A + ADP-L-glycero-beta-D-manno-heptose = an L-alpha-D-Hep-(1-&gt;5)-[alpha-Kdo-(2-&gt;4)]-alpha-Kdo-(2-&gt;6)-lipid A + ADP + H(+)</text>
        <dbReference type="Rhea" id="RHEA:74067"/>
        <dbReference type="ChEBI" id="CHEBI:15378"/>
        <dbReference type="ChEBI" id="CHEBI:61506"/>
        <dbReference type="ChEBI" id="CHEBI:176431"/>
        <dbReference type="ChEBI" id="CHEBI:193068"/>
        <dbReference type="ChEBI" id="CHEBI:456216"/>
        <dbReference type="EC" id="2.4.99.23"/>
    </reaction>
</comment>
<keyword evidence="8" id="KW-0472">Membrane</keyword>
<proteinExistence type="predicted"/>
<keyword evidence="6 13" id="KW-0808">Transferase</keyword>
<dbReference type="AlphaFoldDB" id="A0A3B0W0F4"/>
<evidence type="ECO:0000256" key="12">
    <source>
        <dbReference type="ARBA" id="ARBA00049201"/>
    </source>
</evidence>
<dbReference type="EC" id="2.4.99.23" evidence="9"/>
<gene>
    <name evidence="13" type="ORF">MNBD_GAMMA03-2129</name>
</gene>
<dbReference type="PANTHER" id="PTHR30160:SF19">
    <property type="entry name" value="LIPOPOLYSACCHARIDE HEPTOSYLTRANSFERASE 1"/>
    <property type="match status" value="1"/>
</dbReference>
<evidence type="ECO:0000256" key="8">
    <source>
        <dbReference type="ARBA" id="ARBA00023136"/>
    </source>
</evidence>
<protein>
    <recommendedName>
        <fullName evidence="10">Lipopolysaccharide heptosyltransferase 1</fullName>
        <ecNumber evidence="9">2.4.99.23</ecNumber>
    </recommendedName>
    <alternativeName>
        <fullName evidence="11">ADP-heptose:lipopolysaccharide heptosyltransferase I</fullName>
    </alternativeName>
</protein>
<keyword evidence="7" id="KW-0448">Lipopolysaccharide biosynthesis</keyword>
<comment type="pathway">
    <text evidence="2">Bacterial outer membrane biogenesis; LPS core biosynthesis.</text>
</comment>
<sequence>EYDLVLDAQGLLKSAWVARKVAKKNMIPLAGYDWSSIREPLASLCYTQKQSVSKDLHAIERIRQLFCKTLGYDLESHAPIVYGLDTTTWHSPSVLPDAFQAGVYWVFLHGTTWESKYWPEAYWVDLLARANAVGRHVVLPWGNEEERLRALRIAETSEQGMAWVPEQPLSLNTVAQLLKYAQGVVSVDTGLSHVAAALDVPMVVMYRVTDPKLVGADGSQVIRLASPCAPDYLKQFPDKKTEAQSLEGLSVENVFQNLMRLMRLR</sequence>
<evidence type="ECO:0000256" key="3">
    <source>
        <dbReference type="ARBA" id="ARBA00022475"/>
    </source>
</evidence>
<evidence type="ECO:0000256" key="6">
    <source>
        <dbReference type="ARBA" id="ARBA00022679"/>
    </source>
</evidence>
<evidence type="ECO:0000256" key="9">
    <source>
        <dbReference type="ARBA" id="ARBA00044041"/>
    </source>
</evidence>
<dbReference type="GO" id="GO:0005886">
    <property type="term" value="C:plasma membrane"/>
    <property type="evidence" value="ECO:0007669"/>
    <property type="project" value="UniProtKB-SubCell"/>
</dbReference>
<dbReference type="NCBIfam" id="TIGR02193">
    <property type="entry name" value="heptsyl_trn_I"/>
    <property type="match status" value="1"/>
</dbReference>
<dbReference type="GO" id="GO:0005829">
    <property type="term" value="C:cytosol"/>
    <property type="evidence" value="ECO:0007669"/>
    <property type="project" value="TreeGrafter"/>
</dbReference>
<dbReference type="InterPro" id="IPR011908">
    <property type="entry name" value="LipoPS_heptosylTferase-I"/>
</dbReference>
<keyword evidence="3" id="KW-1003">Cell membrane</keyword>
<name>A0A3B0W0F4_9ZZZZ</name>
<comment type="subcellular location">
    <subcellularLocation>
        <location evidence="1">Cell inner membrane</location>
        <topology evidence="1">Peripheral membrane protein</topology>
        <orientation evidence="1">Cytoplasmic side</orientation>
    </subcellularLocation>
</comment>
<evidence type="ECO:0000256" key="5">
    <source>
        <dbReference type="ARBA" id="ARBA00022676"/>
    </source>
</evidence>
<accession>A0A3B0W0F4</accession>
<dbReference type="Pfam" id="PF01075">
    <property type="entry name" value="Glyco_transf_9"/>
    <property type="match status" value="1"/>
</dbReference>
<reference evidence="13" key="1">
    <citation type="submission" date="2018-06" db="EMBL/GenBank/DDBJ databases">
        <authorList>
            <person name="Zhirakovskaya E."/>
        </authorList>
    </citation>
    <scope>NUCLEOTIDE SEQUENCE</scope>
</reference>